<dbReference type="SUPFAM" id="SSF81606">
    <property type="entry name" value="PP2C-like"/>
    <property type="match status" value="1"/>
</dbReference>
<evidence type="ECO:0000256" key="7">
    <source>
        <dbReference type="SAM" id="Coils"/>
    </source>
</evidence>
<dbReference type="SMART" id="SM00331">
    <property type="entry name" value="PP2C_SIG"/>
    <property type="match status" value="1"/>
</dbReference>
<keyword evidence="2" id="KW-1003">Cell membrane</keyword>
<feature type="transmembrane region" description="Helical" evidence="8">
    <location>
        <begin position="9"/>
        <end position="33"/>
    </location>
</feature>
<dbReference type="Pfam" id="PF05231">
    <property type="entry name" value="MASE1"/>
    <property type="match status" value="1"/>
</dbReference>
<evidence type="ECO:0000256" key="3">
    <source>
        <dbReference type="ARBA" id="ARBA00022692"/>
    </source>
</evidence>
<feature type="transmembrane region" description="Helical" evidence="8">
    <location>
        <begin position="190"/>
        <end position="214"/>
    </location>
</feature>
<evidence type="ECO:0000313" key="10">
    <source>
        <dbReference type="EMBL" id="TGN19031.1"/>
    </source>
</evidence>
<feature type="transmembrane region" description="Helical" evidence="8">
    <location>
        <begin position="45"/>
        <end position="67"/>
    </location>
</feature>
<feature type="transmembrane region" description="Helical" evidence="8">
    <location>
        <begin position="152"/>
        <end position="174"/>
    </location>
</feature>
<dbReference type="AlphaFoldDB" id="A0A4R9LZH5"/>
<keyword evidence="11" id="KW-1185">Reference proteome</keyword>
<keyword evidence="3 8" id="KW-0812">Transmembrane</keyword>
<comment type="caution">
    <text evidence="10">The sequence shown here is derived from an EMBL/GenBank/DDBJ whole genome shotgun (WGS) entry which is preliminary data.</text>
</comment>
<evidence type="ECO:0000256" key="2">
    <source>
        <dbReference type="ARBA" id="ARBA00022475"/>
    </source>
</evidence>
<feature type="domain" description="PPM-type phosphatase" evidence="9">
    <location>
        <begin position="356"/>
        <end position="574"/>
    </location>
</feature>
<feature type="coiled-coil region" evidence="7">
    <location>
        <begin position="291"/>
        <end position="347"/>
    </location>
</feature>
<evidence type="ECO:0000256" key="8">
    <source>
        <dbReference type="SAM" id="Phobius"/>
    </source>
</evidence>
<keyword evidence="6 8" id="KW-0472">Membrane</keyword>
<dbReference type="PANTHER" id="PTHR43156">
    <property type="entry name" value="STAGE II SPORULATION PROTEIN E-RELATED"/>
    <property type="match status" value="1"/>
</dbReference>
<feature type="transmembrane region" description="Helical" evidence="8">
    <location>
        <begin position="114"/>
        <end position="140"/>
    </location>
</feature>
<evidence type="ECO:0000256" key="5">
    <source>
        <dbReference type="ARBA" id="ARBA00022989"/>
    </source>
</evidence>
<dbReference type="EMBL" id="RQHW01000042">
    <property type="protein sequence ID" value="TGN19031.1"/>
    <property type="molecule type" value="Genomic_DNA"/>
</dbReference>
<evidence type="ECO:0000256" key="1">
    <source>
        <dbReference type="ARBA" id="ARBA00004651"/>
    </source>
</evidence>
<dbReference type="Gene3D" id="3.60.40.10">
    <property type="entry name" value="PPM-type phosphatase domain"/>
    <property type="match status" value="1"/>
</dbReference>
<keyword evidence="7" id="KW-0175">Coiled coil</keyword>
<dbReference type="Proteomes" id="UP000298058">
    <property type="component" value="Unassembled WGS sequence"/>
</dbReference>
<dbReference type="OrthoDB" id="311592at2"/>
<dbReference type="InterPro" id="IPR036457">
    <property type="entry name" value="PPM-type-like_dom_sf"/>
</dbReference>
<evidence type="ECO:0000256" key="6">
    <source>
        <dbReference type="ARBA" id="ARBA00023136"/>
    </source>
</evidence>
<dbReference type="PANTHER" id="PTHR43156:SF2">
    <property type="entry name" value="STAGE II SPORULATION PROTEIN E"/>
    <property type="match status" value="1"/>
</dbReference>
<feature type="transmembrane region" description="Helical" evidence="8">
    <location>
        <begin position="79"/>
        <end position="99"/>
    </location>
</feature>
<organism evidence="10 11">
    <name type="scientific">Leptospira idonii</name>
    <dbReference type="NCBI Taxonomy" id="1193500"/>
    <lineage>
        <taxon>Bacteria</taxon>
        <taxon>Pseudomonadati</taxon>
        <taxon>Spirochaetota</taxon>
        <taxon>Spirochaetia</taxon>
        <taxon>Leptospirales</taxon>
        <taxon>Leptospiraceae</taxon>
        <taxon>Leptospira</taxon>
    </lineage>
</organism>
<dbReference type="InterPro" id="IPR007895">
    <property type="entry name" value="MASE1"/>
</dbReference>
<evidence type="ECO:0000256" key="4">
    <source>
        <dbReference type="ARBA" id="ARBA00022801"/>
    </source>
</evidence>
<reference evidence="10" key="1">
    <citation type="journal article" date="2019" name="PLoS Negl. Trop. Dis.">
        <title>Revisiting the worldwide diversity of Leptospira species in the environment.</title>
        <authorList>
            <person name="Vincent A.T."/>
            <person name="Schiettekatte O."/>
            <person name="Bourhy P."/>
            <person name="Veyrier F.J."/>
            <person name="Picardeau M."/>
        </authorList>
    </citation>
    <scope>NUCLEOTIDE SEQUENCE [LARGE SCALE GENOMIC DNA]</scope>
    <source>
        <strain evidence="10">201300427</strain>
    </source>
</reference>
<evidence type="ECO:0000259" key="9">
    <source>
        <dbReference type="SMART" id="SM00331"/>
    </source>
</evidence>
<proteinExistence type="predicted"/>
<dbReference type="InterPro" id="IPR052016">
    <property type="entry name" value="Bact_Sigma-Reg"/>
</dbReference>
<sequence>MKSIRIWQLAIWTPVLTIGYIICSKIGFQLAFLNSQVSPVWPPEGMGLTAIMLIGKTSVPGIFLGAFTANYLNNPHIPTALLIGIGNTLSSVLNFYLLFRLTGRRDPLYSTKGLLYFLTLCTVPGSALSTVIGVSSLYFWGFVPAEAYWNTFFTWFSGELQGFIIVAPLLYVWLHPSERFKTNLFAKVELIFWCIIIYIAGRIAFSDALPLLFLPIPFVILTSLRFSQYGATLASAILSFTAVTQTVRGEGVFAMKNAGDLSINDSLIYLDAFLFSINGISYFLVTISKERERAQKEAVESLEVLNRLKEIANEVLEKKVQERTKVIEQQKQEIDKQLDVAKRIQESLFPNKVIDADSMEIAFRNVPMMKVGGDLFDIQWRPETKELGVFICDVSGHGIPAAFLSALVKMSLDHWSRKLGHLTQSLEHIRTQITPNLKDHFVTASMVHIDTSTGKLQFARAGHFPLFIIKKSGTLVSLKPMGRIITPFFSTMSEEETYPLQQDDLIVLITDGLTEARQPDSIQMFGEDKLLELISSNRSKKLTDIRDVVFDTILDYSGGMEMIQDDLTLVLLRYKGEGVLA</sequence>
<evidence type="ECO:0000313" key="11">
    <source>
        <dbReference type="Proteomes" id="UP000298058"/>
    </source>
</evidence>
<dbReference type="InterPro" id="IPR001932">
    <property type="entry name" value="PPM-type_phosphatase-like_dom"/>
</dbReference>
<accession>A0A4R9LZH5</accession>
<dbReference type="RefSeq" id="WP_135760714.1">
    <property type="nucleotide sequence ID" value="NZ_RQHW01000042.1"/>
</dbReference>
<dbReference type="GO" id="GO:0016791">
    <property type="term" value="F:phosphatase activity"/>
    <property type="evidence" value="ECO:0007669"/>
    <property type="project" value="TreeGrafter"/>
</dbReference>
<protein>
    <submittedName>
        <fullName evidence="10">Serine/threonine protein phosphatase</fullName>
    </submittedName>
</protein>
<keyword evidence="5 8" id="KW-1133">Transmembrane helix</keyword>
<dbReference type="GO" id="GO:0005886">
    <property type="term" value="C:plasma membrane"/>
    <property type="evidence" value="ECO:0007669"/>
    <property type="project" value="UniProtKB-SubCell"/>
</dbReference>
<keyword evidence="4" id="KW-0378">Hydrolase</keyword>
<name>A0A4R9LZH5_9LEPT</name>
<dbReference type="Pfam" id="PF07228">
    <property type="entry name" value="SpoIIE"/>
    <property type="match status" value="1"/>
</dbReference>
<gene>
    <name evidence="10" type="ORF">EHS15_11520</name>
</gene>
<comment type="subcellular location">
    <subcellularLocation>
        <location evidence="1">Cell membrane</location>
        <topology evidence="1">Multi-pass membrane protein</topology>
    </subcellularLocation>
</comment>